<name>A0A9W6Z4N6_AMBMO</name>
<dbReference type="Proteomes" id="UP001165063">
    <property type="component" value="Unassembled WGS sequence"/>
</dbReference>
<dbReference type="EMBL" id="BSXU01005339">
    <property type="protein sequence ID" value="GMG52681.1"/>
    <property type="molecule type" value="Genomic_DNA"/>
</dbReference>
<gene>
    <name evidence="1" type="ORF">Amon01_000734800</name>
</gene>
<evidence type="ECO:0000313" key="2">
    <source>
        <dbReference type="Proteomes" id="UP001165063"/>
    </source>
</evidence>
<sequence length="595" mass="68192">MPLQTLDSLTVLGVQFDFHESSSLILGHNVWSNLKSRKSPYCHDHPDENEIIYKHKLPHYQLTQTRHGDVSIDEHDHDSTAEYSQSDFQYSSSSEFGCFIELVSSLPFELQRLILGNVLKNIMMVSSPKTPKQVLEFASLLLIAPHSELSITVGVKMELIVQSLYTGIFYITREQFNTYYTQLLSKINIKTLNMIFIHDYPELVARASEVVYYYEFPCFSNISFKPRDFDSIKTIKVPDGPLPSFEFIKRCRNLKTLEIALNEEVDFCEVQLLAQIVPSLTLEIDYDTTPLLEYSELKEIISYNHTNVRFGFLRPSECEIDLSKQYDINILVVDEDTIDVPSILETSTVHNLFLSVPPPSGELYTSRNLNRIIYYSSELLDCRFGFLPKLTQITIPTNITKACFESIPNSVETISIFNIHPFQVVNNLVDYKLPSFIKHFRCQDIFIDDLPHLSHCHHLEQIEILNAIDKFNSRKSSSFWSHIPSSVSKLYIKYDGIGSIAKDKRKLADLEFMYLSQTIDLRLLFEEPDIQVLASSGRNTDGLERKLKGLYIVLSHCQNNVKVVIDGYARGVICPINETHHVNVVSSGDADKIRS</sequence>
<dbReference type="AlphaFoldDB" id="A0A9W6Z4N6"/>
<organism evidence="1 2">
    <name type="scientific">Ambrosiozyma monospora</name>
    <name type="common">Yeast</name>
    <name type="synonym">Endomycopsis monosporus</name>
    <dbReference type="NCBI Taxonomy" id="43982"/>
    <lineage>
        <taxon>Eukaryota</taxon>
        <taxon>Fungi</taxon>
        <taxon>Dikarya</taxon>
        <taxon>Ascomycota</taxon>
        <taxon>Saccharomycotina</taxon>
        <taxon>Pichiomycetes</taxon>
        <taxon>Pichiales</taxon>
        <taxon>Pichiaceae</taxon>
        <taxon>Ambrosiozyma</taxon>
    </lineage>
</organism>
<reference evidence="1" key="1">
    <citation type="submission" date="2023-04" db="EMBL/GenBank/DDBJ databases">
        <title>Ambrosiozyma monospora NBRC 1965.</title>
        <authorList>
            <person name="Ichikawa N."/>
            <person name="Sato H."/>
            <person name="Tonouchi N."/>
        </authorList>
    </citation>
    <scope>NUCLEOTIDE SEQUENCE</scope>
    <source>
        <strain evidence="1">NBRC 1965</strain>
    </source>
</reference>
<comment type="caution">
    <text evidence="1">The sequence shown here is derived from an EMBL/GenBank/DDBJ whole genome shotgun (WGS) entry which is preliminary data.</text>
</comment>
<keyword evidence="2" id="KW-1185">Reference proteome</keyword>
<protein>
    <submittedName>
        <fullName evidence="1">Unnamed protein product</fullName>
    </submittedName>
</protein>
<proteinExistence type="predicted"/>
<accession>A0A9W6Z4N6</accession>
<evidence type="ECO:0000313" key="1">
    <source>
        <dbReference type="EMBL" id="GMG52681.1"/>
    </source>
</evidence>